<dbReference type="Proteomes" id="UP000706580">
    <property type="component" value="Unassembled WGS sequence"/>
</dbReference>
<dbReference type="Pfam" id="PF15922">
    <property type="entry name" value="YjeJ"/>
    <property type="match status" value="1"/>
</dbReference>
<evidence type="ECO:0000313" key="2">
    <source>
        <dbReference type="Proteomes" id="UP000706580"/>
    </source>
</evidence>
<keyword evidence="2" id="KW-1185">Reference proteome</keyword>
<dbReference type="InterPro" id="IPR031810">
    <property type="entry name" value="YjeJ-like"/>
</dbReference>
<name>A0ABS7RUF2_9ENTR</name>
<reference evidence="1 2" key="1">
    <citation type="submission" date="2020-11" db="EMBL/GenBank/DDBJ databases">
        <title>Draft Genome of Enterobacter sp. strain EMC7.</title>
        <authorList>
            <person name="Barman P."/>
            <person name="Sinha S."/>
            <person name="Sen S."/>
            <person name="Chakraborty R."/>
        </authorList>
    </citation>
    <scope>NUCLEOTIDE SEQUENCE [LARGE SCALE GENOMIC DNA]</scope>
    <source>
        <strain evidence="1 2">EMC7</strain>
    </source>
</reference>
<evidence type="ECO:0000313" key="1">
    <source>
        <dbReference type="EMBL" id="MBZ0057930.1"/>
    </source>
</evidence>
<protein>
    <submittedName>
        <fullName evidence="1">Uncharacterized protein</fullName>
    </submittedName>
</protein>
<accession>A0ABS7RUF2</accession>
<dbReference type="EMBL" id="JADMNK010000003">
    <property type="protein sequence ID" value="MBZ0057930.1"/>
    <property type="molecule type" value="Genomic_DNA"/>
</dbReference>
<dbReference type="RefSeq" id="WP_223074483.1">
    <property type="nucleotide sequence ID" value="NZ_JADMNK010000003.1"/>
</dbReference>
<sequence>MGIKGINTAPIIQDDRLFLMSFKFKDSSNNERMCFMQIPTLIDFLLILRGCASRVGQRLTTQGEDYKAKCVADNELLANNIPLITQEEVMQPDPGNLVMSIAPKLSQDHFSLIAVLHNEHVITIEIDDTQAEFVLLAVRKAIEYIKDDETLRMIGTFMDFMVLLDVDLSNISNLKYNELKHEPWKQYFFAKYIAILYCFETENGKQLLAGNIIKINVEPDSPQAENILQKIASLTPTCKAMREKYTLCQTFTHVIPTAQNQILTRDESLRALHNFCLETKTALSQ</sequence>
<proteinExistence type="predicted"/>
<organism evidence="1 2">
    <name type="scientific">Leclercia barmai</name>
    <dbReference type="NCBI Taxonomy" id="2785629"/>
    <lineage>
        <taxon>Bacteria</taxon>
        <taxon>Pseudomonadati</taxon>
        <taxon>Pseudomonadota</taxon>
        <taxon>Gammaproteobacteria</taxon>
        <taxon>Enterobacterales</taxon>
        <taxon>Enterobacteriaceae</taxon>
        <taxon>Leclercia</taxon>
    </lineage>
</organism>
<comment type="caution">
    <text evidence="1">The sequence shown here is derived from an EMBL/GenBank/DDBJ whole genome shotgun (WGS) entry which is preliminary data.</text>
</comment>
<gene>
    <name evidence="1" type="ORF">ITX56_08885</name>
</gene>